<evidence type="ECO:0000259" key="2">
    <source>
        <dbReference type="PROSITE" id="PS51762"/>
    </source>
</evidence>
<feature type="domain" description="GH16" evidence="2">
    <location>
        <begin position="27"/>
        <end position="294"/>
    </location>
</feature>
<evidence type="ECO:0000313" key="3">
    <source>
        <dbReference type="EMBL" id="CAB4539760.1"/>
    </source>
</evidence>
<dbReference type="Gene3D" id="2.60.120.200">
    <property type="match status" value="1"/>
</dbReference>
<dbReference type="AlphaFoldDB" id="A0A6J6HAH5"/>
<sequence length="308" mass="33245">MNSTTKAFKLAAIALAAAALITAQSSASQGVTTSPKQATVSKKLLWKQEFTGKIGTKPNSKIFNYDLGGGGWGNNEHQAYTNHNAVLNGAGQLNLNLKRISPDLEDLYEMCPIDTPGNACEFESSRLQTKGKISFKYGRLEARIKVPVGDGTWPAFWLLGTDISTNAWPNCGEIDIMETKGSEPYTVHGTAHGPGYSGGDGIVNTKTLSSRLGSGYHIYALDWTYNKMVWSVDGKAYHTITPSVVGNHTYVFNKQMFMIMNVAAGGWFAGDVDPDLNSARMSIDYIRYYSLNGVGQVYGTSAAIAAGK</sequence>
<dbReference type="Pfam" id="PF00722">
    <property type="entry name" value="Glyco_hydro_16"/>
    <property type="match status" value="1"/>
</dbReference>
<dbReference type="SUPFAM" id="SSF49899">
    <property type="entry name" value="Concanavalin A-like lectins/glucanases"/>
    <property type="match status" value="1"/>
</dbReference>
<dbReference type="EMBL" id="CAEZUR010000053">
    <property type="protein sequence ID" value="CAB4609976.1"/>
    <property type="molecule type" value="Genomic_DNA"/>
</dbReference>
<comment type="similarity">
    <text evidence="1">Belongs to the glycosyl hydrolase 16 family.</text>
</comment>
<protein>
    <submittedName>
        <fullName evidence="4">Unannotated protein</fullName>
    </submittedName>
</protein>
<accession>A0A6J6HAH5</accession>
<dbReference type="InterPro" id="IPR050546">
    <property type="entry name" value="Glycosyl_Hydrlase_16"/>
</dbReference>
<dbReference type="EMBL" id="CAEZSN010000035">
    <property type="protein sequence ID" value="CAB4539760.1"/>
    <property type="molecule type" value="Genomic_DNA"/>
</dbReference>
<dbReference type="PROSITE" id="PS51762">
    <property type="entry name" value="GH16_2"/>
    <property type="match status" value="1"/>
</dbReference>
<dbReference type="InterPro" id="IPR013320">
    <property type="entry name" value="ConA-like_dom_sf"/>
</dbReference>
<dbReference type="CDD" id="cd08023">
    <property type="entry name" value="GH16_laminarinase_like"/>
    <property type="match status" value="1"/>
</dbReference>
<organism evidence="4">
    <name type="scientific">freshwater metagenome</name>
    <dbReference type="NCBI Taxonomy" id="449393"/>
    <lineage>
        <taxon>unclassified sequences</taxon>
        <taxon>metagenomes</taxon>
        <taxon>ecological metagenomes</taxon>
    </lineage>
</organism>
<dbReference type="PANTHER" id="PTHR10963:SF55">
    <property type="entry name" value="GLYCOSIDE HYDROLASE FAMILY 16 PROTEIN"/>
    <property type="match status" value="1"/>
</dbReference>
<dbReference type="GO" id="GO:0004553">
    <property type="term" value="F:hydrolase activity, hydrolyzing O-glycosyl compounds"/>
    <property type="evidence" value="ECO:0007669"/>
    <property type="project" value="InterPro"/>
</dbReference>
<reference evidence="4" key="1">
    <citation type="submission" date="2020-05" db="EMBL/GenBank/DDBJ databases">
        <authorList>
            <person name="Chiriac C."/>
            <person name="Salcher M."/>
            <person name="Ghai R."/>
            <person name="Kavagutti S V."/>
        </authorList>
    </citation>
    <scope>NUCLEOTIDE SEQUENCE</scope>
</reference>
<name>A0A6J6HAH5_9ZZZZ</name>
<evidence type="ECO:0000256" key="1">
    <source>
        <dbReference type="ARBA" id="ARBA00006865"/>
    </source>
</evidence>
<proteinExistence type="inferred from homology"/>
<evidence type="ECO:0000313" key="4">
    <source>
        <dbReference type="EMBL" id="CAB4609976.1"/>
    </source>
</evidence>
<gene>
    <name evidence="3" type="ORF">UFOPK1433_00437</name>
    <name evidence="4" type="ORF">UFOPK1843_00760</name>
</gene>
<dbReference type="GO" id="GO:0005975">
    <property type="term" value="P:carbohydrate metabolic process"/>
    <property type="evidence" value="ECO:0007669"/>
    <property type="project" value="InterPro"/>
</dbReference>
<dbReference type="InterPro" id="IPR000757">
    <property type="entry name" value="Beta-glucanase-like"/>
</dbReference>
<dbReference type="PANTHER" id="PTHR10963">
    <property type="entry name" value="GLYCOSYL HYDROLASE-RELATED"/>
    <property type="match status" value="1"/>
</dbReference>